<evidence type="ECO:0000313" key="1">
    <source>
        <dbReference type="EMBL" id="KAA0046924.1"/>
    </source>
</evidence>
<proteinExistence type="predicted"/>
<evidence type="ECO:0000313" key="3">
    <source>
        <dbReference type="Proteomes" id="UP000321393"/>
    </source>
</evidence>
<name>A0A5D3BW82_CUCMM</name>
<dbReference type="Proteomes" id="UP000321393">
    <property type="component" value="Unassembled WGS sequence"/>
</dbReference>
<protein>
    <submittedName>
        <fullName evidence="2">CACTA en-spm transposon protein</fullName>
    </submittedName>
</protein>
<gene>
    <name evidence="2" type="ORF">E5676_scaffold298G00410</name>
    <name evidence="1" type="ORF">E6C27_scaffold230G00920</name>
</gene>
<dbReference type="EMBL" id="SSTD01015292">
    <property type="protein sequence ID" value="TYK03228.1"/>
    <property type="molecule type" value="Genomic_DNA"/>
</dbReference>
<dbReference type="OrthoDB" id="1921870at2759"/>
<organism evidence="2 4">
    <name type="scientific">Cucumis melo var. makuwa</name>
    <name type="common">Oriental melon</name>
    <dbReference type="NCBI Taxonomy" id="1194695"/>
    <lineage>
        <taxon>Eukaryota</taxon>
        <taxon>Viridiplantae</taxon>
        <taxon>Streptophyta</taxon>
        <taxon>Embryophyta</taxon>
        <taxon>Tracheophyta</taxon>
        <taxon>Spermatophyta</taxon>
        <taxon>Magnoliopsida</taxon>
        <taxon>eudicotyledons</taxon>
        <taxon>Gunneridae</taxon>
        <taxon>Pentapetalae</taxon>
        <taxon>rosids</taxon>
        <taxon>fabids</taxon>
        <taxon>Cucurbitales</taxon>
        <taxon>Cucurbitaceae</taxon>
        <taxon>Benincaseae</taxon>
        <taxon>Cucumis</taxon>
    </lineage>
</organism>
<reference evidence="3 4" key="1">
    <citation type="submission" date="2019-08" db="EMBL/GenBank/DDBJ databases">
        <title>Draft genome sequences of two oriental melons (Cucumis melo L. var makuwa).</title>
        <authorList>
            <person name="Kwon S.-Y."/>
        </authorList>
    </citation>
    <scope>NUCLEOTIDE SEQUENCE [LARGE SCALE GENOMIC DNA]</scope>
    <source>
        <strain evidence="4">cv. Chang Bougi</strain>
        <strain evidence="3">cv. SW 3</strain>
        <tissue evidence="2">Leaf</tissue>
    </source>
</reference>
<dbReference type="EMBL" id="SSTE01013576">
    <property type="protein sequence ID" value="KAA0046924.1"/>
    <property type="molecule type" value="Genomic_DNA"/>
</dbReference>
<dbReference type="AlphaFoldDB" id="A0A5D3BW82"/>
<dbReference type="Proteomes" id="UP000321947">
    <property type="component" value="Unassembled WGS sequence"/>
</dbReference>
<comment type="caution">
    <text evidence="2">The sequence shown here is derived from an EMBL/GenBank/DDBJ whole genome shotgun (WGS) entry which is preliminary data.</text>
</comment>
<sequence length="209" mass="23078">MMGMNTCHIRAKQATTNDSDEPRTMSSFSSGFNETDAMFLEFVEDLNNYSGGLSSMGDNSSVSNAFGVKKPILSHVVQFSQAIGVCVRKIFPICCLKCVNVGREYIEVLKGDLQHFKKYSDPKESTCQPTAHICGTYEGLTLPLRSLHESCILGGSSLTIIAMGRSRFYNDSTNSLRNENQMLELHSLPTPYGSQPLSRNEICETVLGR</sequence>
<accession>A0A5D3BW82</accession>
<evidence type="ECO:0000313" key="4">
    <source>
        <dbReference type="Proteomes" id="UP000321947"/>
    </source>
</evidence>
<evidence type="ECO:0000313" key="2">
    <source>
        <dbReference type="EMBL" id="TYK03228.1"/>
    </source>
</evidence>